<gene>
    <name evidence="1 3" type="ORF">BDZ99DRAFT_518078</name>
</gene>
<evidence type="ECO:0000313" key="2">
    <source>
        <dbReference type="Proteomes" id="UP000504636"/>
    </source>
</evidence>
<reference evidence="3" key="2">
    <citation type="submission" date="2020-04" db="EMBL/GenBank/DDBJ databases">
        <authorList>
            <consortium name="NCBI Genome Project"/>
        </authorList>
    </citation>
    <scope>NUCLEOTIDE SEQUENCE</scope>
    <source>
        <strain evidence="3">CBS 304.34</strain>
    </source>
</reference>
<proteinExistence type="predicted"/>
<evidence type="ECO:0000313" key="1">
    <source>
        <dbReference type="EMBL" id="KAF2812223.1"/>
    </source>
</evidence>
<sequence>MSKLFIGGLSWHTTTDVVSLAPSPRHLLGSLVRFLRVPDTRDDAGRTSWRHVQSIHQRPCLAYRRSHTLRQSGGHILSLWKTCNTMSKLFIGGLAWHTDDARSGPESRLCSPSS</sequence>
<dbReference type="Proteomes" id="UP000504636">
    <property type="component" value="Unplaced"/>
</dbReference>
<reference evidence="3" key="3">
    <citation type="submission" date="2025-04" db="UniProtKB">
        <authorList>
            <consortium name="RefSeq"/>
        </authorList>
    </citation>
    <scope>IDENTIFICATION</scope>
    <source>
        <strain evidence="3">CBS 304.34</strain>
    </source>
</reference>
<dbReference type="AlphaFoldDB" id="A0A6A6YV17"/>
<dbReference type="GeneID" id="54466148"/>
<name>A0A6A6YV17_9PEZI</name>
<dbReference type="RefSeq" id="XP_033579187.1">
    <property type="nucleotide sequence ID" value="XM_033725255.1"/>
</dbReference>
<protein>
    <submittedName>
        <fullName evidence="1 3">Uncharacterized protein</fullName>
    </submittedName>
</protein>
<reference evidence="1 3" key="1">
    <citation type="journal article" date="2020" name="Stud. Mycol.">
        <title>101 Dothideomycetes genomes: a test case for predicting lifestyles and emergence of pathogens.</title>
        <authorList>
            <person name="Haridas S."/>
            <person name="Albert R."/>
            <person name="Binder M."/>
            <person name="Bloem J."/>
            <person name="Labutti K."/>
            <person name="Salamov A."/>
            <person name="Andreopoulos B."/>
            <person name="Baker S."/>
            <person name="Barry K."/>
            <person name="Bills G."/>
            <person name="Bluhm B."/>
            <person name="Cannon C."/>
            <person name="Castanera R."/>
            <person name="Culley D."/>
            <person name="Daum C."/>
            <person name="Ezra D."/>
            <person name="Gonzalez J."/>
            <person name="Henrissat B."/>
            <person name="Kuo A."/>
            <person name="Liang C."/>
            <person name="Lipzen A."/>
            <person name="Lutzoni F."/>
            <person name="Magnuson J."/>
            <person name="Mondo S."/>
            <person name="Nolan M."/>
            <person name="Ohm R."/>
            <person name="Pangilinan J."/>
            <person name="Park H.-J."/>
            <person name="Ramirez L."/>
            <person name="Alfaro M."/>
            <person name="Sun H."/>
            <person name="Tritt A."/>
            <person name="Yoshinaga Y."/>
            <person name="Zwiers L.-H."/>
            <person name="Turgeon B."/>
            <person name="Goodwin S."/>
            <person name="Spatafora J."/>
            <person name="Crous P."/>
            <person name="Grigoriev I."/>
        </authorList>
    </citation>
    <scope>NUCLEOTIDE SEQUENCE</scope>
    <source>
        <strain evidence="1 3">CBS 304.34</strain>
    </source>
</reference>
<evidence type="ECO:0000313" key="3">
    <source>
        <dbReference type="RefSeq" id="XP_033579187.1"/>
    </source>
</evidence>
<keyword evidence="2" id="KW-1185">Reference proteome</keyword>
<accession>A0A6A6YV17</accession>
<organism evidence="1">
    <name type="scientific">Mytilinidion resinicola</name>
    <dbReference type="NCBI Taxonomy" id="574789"/>
    <lineage>
        <taxon>Eukaryota</taxon>
        <taxon>Fungi</taxon>
        <taxon>Dikarya</taxon>
        <taxon>Ascomycota</taxon>
        <taxon>Pezizomycotina</taxon>
        <taxon>Dothideomycetes</taxon>
        <taxon>Pleosporomycetidae</taxon>
        <taxon>Mytilinidiales</taxon>
        <taxon>Mytilinidiaceae</taxon>
        <taxon>Mytilinidion</taxon>
    </lineage>
</organism>
<dbReference type="EMBL" id="MU003697">
    <property type="protein sequence ID" value="KAF2812223.1"/>
    <property type="molecule type" value="Genomic_DNA"/>
</dbReference>